<keyword evidence="2" id="KW-1185">Reference proteome</keyword>
<gene>
    <name evidence="1" type="ORF">SAMN05660226_01946</name>
</gene>
<dbReference type="EMBL" id="FUYS01000004">
    <property type="protein sequence ID" value="SKB55517.1"/>
    <property type="molecule type" value="Genomic_DNA"/>
</dbReference>
<accession>A0A1T5C7W7</accession>
<dbReference type="Proteomes" id="UP000190541">
    <property type="component" value="Unassembled WGS sequence"/>
</dbReference>
<organism evidence="1 2">
    <name type="scientific">Parapedobacter luteus</name>
    <dbReference type="NCBI Taxonomy" id="623280"/>
    <lineage>
        <taxon>Bacteria</taxon>
        <taxon>Pseudomonadati</taxon>
        <taxon>Bacteroidota</taxon>
        <taxon>Sphingobacteriia</taxon>
        <taxon>Sphingobacteriales</taxon>
        <taxon>Sphingobacteriaceae</taxon>
        <taxon>Parapedobacter</taxon>
    </lineage>
</organism>
<dbReference type="AlphaFoldDB" id="A0A1T5C7W7"/>
<sequence length="47" mass="5402">MSNTFSLDLKRNLLTYVDNAHKTRPDCPDQRSRLSLADALLRRTANL</sequence>
<reference evidence="1 2" key="1">
    <citation type="submission" date="2017-02" db="EMBL/GenBank/DDBJ databases">
        <authorList>
            <person name="Peterson S.W."/>
        </authorList>
    </citation>
    <scope>NUCLEOTIDE SEQUENCE [LARGE SCALE GENOMIC DNA]</scope>
    <source>
        <strain evidence="1 2">DSM 22899</strain>
    </source>
</reference>
<protein>
    <submittedName>
        <fullName evidence="1">Uncharacterized protein</fullName>
    </submittedName>
</protein>
<name>A0A1T5C7W7_9SPHI</name>
<evidence type="ECO:0000313" key="1">
    <source>
        <dbReference type="EMBL" id="SKB55517.1"/>
    </source>
</evidence>
<proteinExistence type="predicted"/>
<evidence type="ECO:0000313" key="2">
    <source>
        <dbReference type="Proteomes" id="UP000190541"/>
    </source>
</evidence>